<evidence type="ECO:0000256" key="1">
    <source>
        <dbReference type="ARBA" id="ARBA00004123"/>
    </source>
</evidence>
<evidence type="ECO:0000256" key="3">
    <source>
        <dbReference type="SAM" id="MobiDB-lite"/>
    </source>
</evidence>
<evidence type="ECO:0000256" key="2">
    <source>
        <dbReference type="ARBA" id="ARBA00023242"/>
    </source>
</evidence>
<feature type="compositionally biased region" description="Acidic residues" evidence="3">
    <location>
        <begin position="440"/>
        <end position="460"/>
    </location>
</feature>
<dbReference type="PANTHER" id="PTHR42107">
    <property type="entry name" value="YALI0D24453P"/>
    <property type="match status" value="1"/>
</dbReference>
<dbReference type="AlphaFoldDB" id="A0AAD6CED7"/>
<dbReference type="Proteomes" id="UP001213681">
    <property type="component" value="Unassembled WGS sequence"/>
</dbReference>
<protein>
    <recommendedName>
        <fullName evidence="4">WHIM1 domain-containing protein</fullName>
    </recommendedName>
</protein>
<gene>
    <name evidence="5" type="ORF">N7458_002911</name>
</gene>
<feature type="compositionally biased region" description="Polar residues" evidence="3">
    <location>
        <begin position="588"/>
        <end position="611"/>
    </location>
</feature>
<dbReference type="GO" id="GO:0005634">
    <property type="term" value="C:nucleus"/>
    <property type="evidence" value="ECO:0007669"/>
    <property type="project" value="UniProtKB-SubCell"/>
</dbReference>
<comment type="caution">
    <text evidence="5">The sequence shown here is derived from an EMBL/GenBank/DDBJ whole genome shotgun (WGS) entry which is preliminary data.</text>
</comment>
<dbReference type="Pfam" id="PF15612">
    <property type="entry name" value="WHIM1"/>
    <property type="match status" value="1"/>
</dbReference>
<comment type="subcellular location">
    <subcellularLocation>
        <location evidence="1">Nucleus</location>
    </subcellularLocation>
</comment>
<dbReference type="PANTHER" id="PTHR42107:SF1">
    <property type="entry name" value="WHIM1 DOMAIN-CONTAINING PROTEIN"/>
    <property type="match status" value="1"/>
</dbReference>
<dbReference type="EMBL" id="JAPVEA010000002">
    <property type="protein sequence ID" value="KAJ5461359.1"/>
    <property type="molecule type" value="Genomic_DNA"/>
</dbReference>
<sequence length="625" mass="68647">MAHSDSDLSSLSSAPPTDDEAAMAIDEPLGIAKYFKKESETPPPKREPSPPHEYVLADNPNIAFIVTFRARFHEAFPRSLPHFGPQDIEKGVEDLVPGEYIERLLCALLGLVLNRKKDVEYGRHPIPGPPRRNHYTRPLEEAIQVHQSQWPKAWEGKNPLHGGRTFATMSPAERLELLRALILWSLSSSDAIQAKIKESYKQSRHDDDLNQPLSVQPWGKDSLKRRYWLIEGQDDTHFRLYRESNPALKTITWWSVAGDIPEIQAIAGKLQEEKGTNSKKLSERIRAAIPRFEASEEKRKRRDYRLARKAAFARPEPGFSLYEGRTRGKKLKYTYDDDEDFFSDDQPARRSARNSSGVTPAEPSRPRFTASGRQVRSRAGGAYGESLLSGQREDSEYEEEDGSRPQRNRTSTHPNGYSGYGLDEDDESEARSNDSGNEWDGGDEDENDFEGDDEGDDASGDESIINGEPRSLVVQLRYGKGGAPGGPKDPDEPPPKDASMEDAGQAGVPNEAYVPKDTPQPPPATGPAAAPSATASAFASAPAPQVPTQPAVPKVTGLPMSALLNTPEPAVQVSTDVSHPVSAPSEAPRTNQPVSLNGWNGSHQGTENRPSSELPRAQAPPPPTG</sequence>
<accession>A0AAD6CED7</accession>
<organism evidence="5 6">
    <name type="scientific">Penicillium daleae</name>
    <dbReference type="NCBI Taxonomy" id="63821"/>
    <lineage>
        <taxon>Eukaryota</taxon>
        <taxon>Fungi</taxon>
        <taxon>Dikarya</taxon>
        <taxon>Ascomycota</taxon>
        <taxon>Pezizomycotina</taxon>
        <taxon>Eurotiomycetes</taxon>
        <taxon>Eurotiomycetidae</taxon>
        <taxon>Eurotiales</taxon>
        <taxon>Aspergillaceae</taxon>
        <taxon>Penicillium</taxon>
    </lineage>
</organism>
<feature type="compositionally biased region" description="Basic and acidic residues" evidence="3">
    <location>
        <begin position="35"/>
        <end position="50"/>
    </location>
</feature>
<dbReference type="GeneID" id="81596537"/>
<proteinExistence type="predicted"/>
<evidence type="ECO:0000313" key="6">
    <source>
        <dbReference type="Proteomes" id="UP001213681"/>
    </source>
</evidence>
<feature type="domain" description="WHIM1" evidence="4">
    <location>
        <begin position="151"/>
        <end position="196"/>
    </location>
</feature>
<evidence type="ECO:0000259" key="4">
    <source>
        <dbReference type="Pfam" id="PF15612"/>
    </source>
</evidence>
<feature type="region of interest" description="Disordered" evidence="3">
    <location>
        <begin position="337"/>
        <end position="625"/>
    </location>
</feature>
<feature type="compositionally biased region" description="Basic and acidic residues" evidence="3">
    <location>
        <begin position="488"/>
        <end position="499"/>
    </location>
</feature>
<reference evidence="5" key="1">
    <citation type="submission" date="2022-12" db="EMBL/GenBank/DDBJ databases">
        <authorList>
            <person name="Petersen C."/>
        </authorList>
    </citation>
    <scope>NUCLEOTIDE SEQUENCE</scope>
    <source>
        <strain evidence="5">IBT 16125</strain>
    </source>
</reference>
<evidence type="ECO:0000313" key="5">
    <source>
        <dbReference type="EMBL" id="KAJ5461359.1"/>
    </source>
</evidence>
<dbReference type="InterPro" id="IPR028942">
    <property type="entry name" value="WHIM1_dom"/>
</dbReference>
<dbReference type="RefSeq" id="XP_056770401.1">
    <property type="nucleotide sequence ID" value="XM_056906294.1"/>
</dbReference>
<keyword evidence="2" id="KW-0539">Nucleus</keyword>
<keyword evidence="6" id="KW-1185">Reference proteome</keyword>
<name>A0AAD6CED7_9EURO</name>
<reference evidence="5" key="2">
    <citation type="journal article" date="2023" name="IMA Fungus">
        <title>Comparative genomic study of the Penicillium genus elucidates a diverse pangenome and 15 lateral gene transfer events.</title>
        <authorList>
            <person name="Petersen C."/>
            <person name="Sorensen T."/>
            <person name="Nielsen M.R."/>
            <person name="Sondergaard T.E."/>
            <person name="Sorensen J.L."/>
            <person name="Fitzpatrick D.A."/>
            <person name="Frisvad J.C."/>
            <person name="Nielsen K.L."/>
        </authorList>
    </citation>
    <scope>NUCLEOTIDE SEQUENCE</scope>
    <source>
        <strain evidence="5">IBT 16125</strain>
    </source>
</reference>
<feature type="region of interest" description="Disordered" evidence="3">
    <location>
        <begin position="1"/>
        <end position="54"/>
    </location>
</feature>
<feature type="compositionally biased region" description="Low complexity" evidence="3">
    <location>
        <begin position="526"/>
        <end position="556"/>
    </location>
</feature>